<dbReference type="EMBL" id="CAJZBQ010000028">
    <property type="protein sequence ID" value="CAG9321349.1"/>
    <property type="molecule type" value="Genomic_DNA"/>
</dbReference>
<name>A0AAU9J6C7_9CILI</name>
<evidence type="ECO:0000313" key="5">
    <source>
        <dbReference type="Proteomes" id="UP001162131"/>
    </source>
</evidence>
<gene>
    <name evidence="4" type="ORF">BSTOLATCC_MIC28632</name>
</gene>
<evidence type="ECO:0000259" key="3">
    <source>
        <dbReference type="PROSITE" id="PS50250"/>
    </source>
</evidence>
<dbReference type="SUPFAM" id="SSF46785">
    <property type="entry name" value="Winged helix' DNA-binding domain"/>
    <property type="match status" value="1"/>
</dbReference>
<dbReference type="GO" id="GO:0043161">
    <property type="term" value="P:proteasome-mediated ubiquitin-dependent protein catabolic process"/>
    <property type="evidence" value="ECO:0007669"/>
    <property type="project" value="TreeGrafter"/>
</dbReference>
<evidence type="ECO:0000256" key="2">
    <source>
        <dbReference type="SAM" id="MobiDB-lite"/>
    </source>
</evidence>
<dbReference type="FunFam" id="1.25.40.570:FF:000005">
    <property type="entry name" value="26S proteasome regulatory subunit N7"/>
    <property type="match status" value="1"/>
</dbReference>
<dbReference type="PROSITE" id="PS50250">
    <property type="entry name" value="PCI"/>
    <property type="match status" value="1"/>
</dbReference>
<evidence type="ECO:0000313" key="4">
    <source>
        <dbReference type="EMBL" id="CAG9321349.1"/>
    </source>
</evidence>
<sequence length="339" mass="39026">MSKIRSIQANPTQEEELRKAEVEKGDLPSALSALYTRLSEAEQNFSDIDIRDTLIEIGDYFQAEGNFDRAINIYLIAYDKAGASDIKIDITLKIALIGFKTKNLDMLKKEIEQATALFEEGGDWERKNRFKAYEAVYFMMIRNFKQAAHNFLDILATFTSTELISFQDFIQYTILMSLVSLDRATIRTKVIHAPEILSVIREMPTIQQFLDSLYKCNYKQFIKSFVDVIDLVANDNYISQHKRYWAREMRVVAYSQFLESYRSVTLESMAKSFGVSIDFLDKELCEFISSGRLPCKIDRVNGVIESNRPDSRSAVYGSIVKSGDYILNRLQKLARIMDV</sequence>
<dbReference type="Gene3D" id="1.25.40.570">
    <property type="match status" value="1"/>
</dbReference>
<dbReference type="Pfam" id="PF21154">
    <property type="entry name" value="RPN7_PSMD6_C"/>
    <property type="match status" value="1"/>
</dbReference>
<dbReference type="Pfam" id="PF01399">
    <property type="entry name" value="PCI"/>
    <property type="match status" value="1"/>
</dbReference>
<dbReference type="InterPro" id="IPR000717">
    <property type="entry name" value="PCI_dom"/>
</dbReference>
<protein>
    <recommendedName>
        <fullName evidence="3">PCI domain-containing protein</fullName>
    </recommendedName>
</protein>
<dbReference type="AlphaFoldDB" id="A0AAU9J6C7"/>
<dbReference type="SUPFAM" id="SSF48452">
    <property type="entry name" value="TPR-like"/>
    <property type="match status" value="1"/>
</dbReference>
<dbReference type="InterPro" id="IPR019585">
    <property type="entry name" value="Rpn7/CSN1"/>
</dbReference>
<proteinExistence type="predicted"/>
<keyword evidence="5" id="KW-1185">Reference proteome</keyword>
<accession>A0AAU9J6C7</accession>
<dbReference type="InterPro" id="IPR011990">
    <property type="entry name" value="TPR-like_helical_dom_sf"/>
</dbReference>
<feature type="compositionally biased region" description="Polar residues" evidence="2">
    <location>
        <begin position="1"/>
        <end position="12"/>
    </location>
</feature>
<evidence type="ECO:0000256" key="1">
    <source>
        <dbReference type="ARBA" id="ARBA00022942"/>
    </source>
</evidence>
<dbReference type="InterPro" id="IPR049549">
    <property type="entry name" value="RPN7_PSMD6_C"/>
</dbReference>
<dbReference type="SMART" id="SM00088">
    <property type="entry name" value="PINT"/>
    <property type="match status" value="1"/>
</dbReference>
<reference evidence="4" key="1">
    <citation type="submission" date="2021-09" db="EMBL/GenBank/DDBJ databases">
        <authorList>
            <consortium name="AG Swart"/>
            <person name="Singh M."/>
            <person name="Singh A."/>
            <person name="Seah K."/>
            <person name="Emmerich C."/>
        </authorList>
    </citation>
    <scope>NUCLEOTIDE SEQUENCE</scope>
    <source>
        <strain evidence="4">ATCC30299</strain>
    </source>
</reference>
<organism evidence="4 5">
    <name type="scientific">Blepharisma stoltei</name>
    <dbReference type="NCBI Taxonomy" id="1481888"/>
    <lineage>
        <taxon>Eukaryota</taxon>
        <taxon>Sar</taxon>
        <taxon>Alveolata</taxon>
        <taxon>Ciliophora</taxon>
        <taxon>Postciliodesmatophora</taxon>
        <taxon>Heterotrichea</taxon>
        <taxon>Heterotrichida</taxon>
        <taxon>Blepharismidae</taxon>
        <taxon>Blepharisma</taxon>
    </lineage>
</organism>
<keyword evidence="1" id="KW-0647">Proteasome</keyword>
<dbReference type="Pfam" id="PF10602">
    <property type="entry name" value="RPN7"/>
    <property type="match status" value="1"/>
</dbReference>
<dbReference type="PANTHER" id="PTHR14145">
    <property type="entry name" value="26S PROTESOME SUBUNIT 6"/>
    <property type="match status" value="1"/>
</dbReference>
<dbReference type="Proteomes" id="UP001162131">
    <property type="component" value="Unassembled WGS sequence"/>
</dbReference>
<feature type="domain" description="PCI" evidence="3">
    <location>
        <begin position="143"/>
        <end position="311"/>
    </location>
</feature>
<dbReference type="InterPro" id="IPR036390">
    <property type="entry name" value="WH_DNA-bd_sf"/>
</dbReference>
<dbReference type="InterPro" id="IPR045135">
    <property type="entry name" value="Rpn7_N"/>
</dbReference>
<feature type="region of interest" description="Disordered" evidence="2">
    <location>
        <begin position="1"/>
        <end position="21"/>
    </location>
</feature>
<dbReference type="PANTHER" id="PTHR14145:SF1">
    <property type="entry name" value="26S PROTEASOME NON-ATPASE REGULATORY SUBUNIT 6"/>
    <property type="match status" value="1"/>
</dbReference>
<dbReference type="GO" id="GO:0000502">
    <property type="term" value="C:proteasome complex"/>
    <property type="evidence" value="ECO:0007669"/>
    <property type="project" value="UniProtKB-KW"/>
</dbReference>
<comment type="caution">
    <text evidence="4">The sequence shown here is derived from an EMBL/GenBank/DDBJ whole genome shotgun (WGS) entry which is preliminary data.</text>
</comment>